<dbReference type="Pfam" id="PF25788">
    <property type="entry name" value="Ig_Rha78A_N"/>
    <property type="match status" value="1"/>
</dbReference>
<dbReference type="InterPro" id="IPR013737">
    <property type="entry name" value="Bac_rhamnosid_N"/>
</dbReference>
<dbReference type="PANTHER" id="PTHR33307:SF6">
    <property type="entry name" value="ALPHA-RHAMNOSIDASE (EUROFUNG)-RELATED"/>
    <property type="match status" value="1"/>
</dbReference>
<accession>A0AAE3DUD4</accession>
<dbReference type="InterPro" id="IPR008928">
    <property type="entry name" value="6-hairpin_glycosidase_sf"/>
</dbReference>
<comment type="catalytic activity">
    <reaction evidence="1">
        <text>Hydrolysis of terminal non-reducing alpha-L-rhamnose residues in alpha-L-rhamnosides.</text>
        <dbReference type="EC" id="3.2.1.40"/>
    </reaction>
</comment>
<evidence type="ECO:0000259" key="7">
    <source>
        <dbReference type="Pfam" id="PF17390"/>
    </source>
</evidence>
<dbReference type="GO" id="GO:0030596">
    <property type="term" value="F:alpha-L-rhamnosidase activity"/>
    <property type="evidence" value="ECO:0007669"/>
    <property type="project" value="UniProtKB-EC"/>
</dbReference>
<evidence type="ECO:0000313" key="8">
    <source>
        <dbReference type="EMBL" id="MCC2190580.1"/>
    </source>
</evidence>
<dbReference type="RefSeq" id="WP_227615650.1">
    <property type="nucleotide sequence ID" value="NZ_JAJEPR010000022.1"/>
</dbReference>
<dbReference type="SUPFAM" id="SSF48208">
    <property type="entry name" value="Six-hairpin glycosidases"/>
    <property type="match status" value="1"/>
</dbReference>
<dbReference type="PANTHER" id="PTHR33307">
    <property type="entry name" value="ALPHA-RHAMNOSIDASE (EUROFUNG)"/>
    <property type="match status" value="1"/>
</dbReference>
<dbReference type="Pfam" id="PF17390">
    <property type="entry name" value="Bac_rhamnosid_C"/>
    <property type="match status" value="1"/>
</dbReference>
<sequence length="868" mass="97928">MKLTDLRVNHVEEPLGFQLKPVSFSWMVTEPGTAKKQKAVRIRVFENKEIIFDSGYDEKADNRDYPAELSLKPKTRYTWSVEVMADNGETAEAESWFETGKMEEPWTGKWITPELDPAIQPILRKKFTVDGASEASRLYICGLGVYEAYLNGEKIGSEYLAPGYHSYDFHLQVQTYDVTGLLKEGENTLEVWLGDGWFRGRFGFGEGFRNIYGDKIYLIAELYHGKELAAATDSTWESHPSPIVKSSIYDGETYDARLEAELETGWKGVREEIPKDCGSLAVKDLPKEQQIAEEQPLLNDRYSLSVVKKESFCPIEVIRTPKNETILDFGQNLTGWVEFDSALAEGEEIILSAAEILQDGCFYRENYRSAVAEYHFISDGKKRHVRPHFTFYGFRYMKVEYVDKSGKPTEKPEGSVDNFTAHHLRSDFDQTGYIETGVKKVNQLFQNALWGQKDNFLDVPTDCPQRDERLGWTGDAQIFSETACYNMYVPAFYRKYLWDMRAEQSIIGGSVPHVVPRLKRELIEGHGSCAWADVAVVLPWNVYVHYGDKTLLEECYPGMKAWVNCMREKEEALGGAHLIKDGFHFADWLALDNPKPGPFGATDNLYIASAYYYWCAKHVSLAAGVLGKTAEETEYAKLAEAVLQAVREKYFDENGLCNCGTQTGSALAIMFGLNPSTETRQAEGDLLAKRIAENNGHLSTGFVGTPMLCPALTETGHDKIAMDLLLNEEYPGWLYCVNMGATTVWERWNSVKPDGHMNPEGMNSLNHYSYGSIEAWMYKKVCGLTATEPGFKKVVIEPHTDPRLGSVSCEVETAAGVYKTGWKYEENGKVSFCAEIPFDAEAEIRLPGQEPKIVGAGSYNMEFTPERR</sequence>
<dbReference type="Gene3D" id="1.50.10.10">
    <property type="match status" value="1"/>
</dbReference>
<keyword evidence="9" id="KW-1185">Reference proteome</keyword>
<dbReference type="EC" id="3.2.1.40" evidence="2"/>
<dbReference type="Gene3D" id="2.60.40.10">
    <property type="entry name" value="Immunoglobulins"/>
    <property type="match status" value="1"/>
</dbReference>
<dbReference type="SUPFAM" id="SSF49785">
    <property type="entry name" value="Galactose-binding domain-like"/>
    <property type="match status" value="1"/>
</dbReference>
<name>A0AAE3DUD4_9FIRM</name>
<feature type="domain" description="Bacterial alpha-L-rhamnosidase N-terminal" evidence="5">
    <location>
        <begin position="135"/>
        <end position="261"/>
    </location>
</feature>
<dbReference type="InterPro" id="IPR008979">
    <property type="entry name" value="Galactose-bd-like_sf"/>
</dbReference>
<evidence type="ECO:0000259" key="5">
    <source>
        <dbReference type="Pfam" id="PF08531"/>
    </source>
</evidence>
<feature type="domain" description="Alpha-L-rhamnosidase six-hairpin glycosidase" evidence="6">
    <location>
        <begin position="429"/>
        <end position="781"/>
    </location>
</feature>
<feature type="domain" description="Alpha-L-rhamnosidase C-terminal" evidence="7">
    <location>
        <begin position="783"/>
        <end position="853"/>
    </location>
</feature>
<evidence type="ECO:0000259" key="6">
    <source>
        <dbReference type="Pfam" id="PF17389"/>
    </source>
</evidence>
<dbReference type="InterPro" id="IPR016007">
    <property type="entry name" value="Alpha_rhamnosid"/>
</dbReference>
<proteinExistence type="predicted"/>
<dbReference type="PIRSF" id="PIRSF010631">
    <property type="entry name" value="A-rhamnsds"/>
    <property type="match status" value="1"/>
</dbReference>
<dbReference type="Pfam" id="PF17389">
    <property type="entry name" value="Bac_rhamnosid6H"/>
    <property type="match status" value="1"/>
</dbReference>
<feature type="domain" description="Alpha-L-rhamnosidase concanavalin-like" evidence="4">
    <location>
        <begin position="319"/>
        <end position="405"/>
    </location>
</feature>
<keyword evidence="3 8" id="KW-0378">Hydrolase</keyword>
<organism evidence="8 9">
    <name type="scientific">Fusicatenibacter faecihominis</name>
    <dbReference type="NCBI Taxonomy" id="2881276"/>
    <lineage>
        <taxon>Bacteria</taxon>
        <taxon>Bacillati</taxon>
        <taxon>Bacillota</taxon>
        <taxon>Clostridia</taxon>
        <taxon>Lachnospirales</taxon>
        <taxon>Lachnospiraceae</taxon>
        <taxon>Fusicatenibacter</taxon>
    </lineage>
</organism>
<evidence type="ECO:0000256" key="3">
    <source>
        <dbReference type="ARBA" id="ARBA00022801"/>
    </source>
</evidence>
<dbReference type="Pfam" id="PF05592">
    <property type="entry name" value="Bac_rhamnosid"/>
    <property type="match status" value="1"/>
</dbReference>
<dbReference type="InterPro" id="IPR035398">
    <property type="entry name" value="Bac_rhamnosid_C"/>
</dbReference>
<reference evidence="8 9" key="1">
    <citation type="submission" date="2021-10" db="EMBL/GenBank/DDBJ databases">
        <title>Anaerobic single-cell dispensing facilitates the cultivation of human gut bacteria.</title>
        <authorList>
            <person name="Afrizal A."/>
        </authorList>
    </citation>
    <scope>NUCLEOTIDE SEQUENCE [LARGE SCALE GENOMIC DNA]</scope>
    <source>
        <strain evidence="8 9">CLA-AA-H277</strain>
    </source>
</reference>
<dbReference type="InterPro" id="IPR012341">
    <property type="entry name" value="6hp_glycosidase-like_sf"/>
</dbReference>
<evidence type="ECO:0000313" key="9">
    <source>
        <dbReference type="Proteomes" id="UP001197875"/>
    </source>
</evidence>
<comment type="caution">
    <text evidence="8">The sequence shown here is derived from an EMBL/GenBank/DDBJ whole genome shotgun (WGS) entry which is preliminary data.</text>
</comment>
<dbReference type="InterPro" id="IPR008902">
    <property type="entry name" value="Rhamnosid_concanavalin"/>
</dbReference>
<dbReference type="Proteomes" id="UP001197875">
    <property type="component" value="Unassembled WGS sequence"/>
</dbReference>
<dbReference type="Gene3D" id="2.60.120.260">
    <property type="entry name" value="Galactose-binding domain-like"/>
    <property type="match status" value="2"/>
</dbReference>
<gene>
    <name evidence="8" type="ORF">LKD71_12360</name>
</gene>
<dbReference type="InterPro" id="IPR035396">
    <property type="entry name" value="Bac_rhamnosid6H"/>
</dbReference>
<dbReference type="EMBL" id="JAJEPR010000022">
    <property type="protein sequence ID" value="MCC2190580.1"/>
    <property type="molecule type" value="Genomic_DNA"/>
</dbReference>
<dbReference type="Pfam" id="PF08531">
    <property type="entry name" value="Bac_rhamnosid_N"/>
    <property type="match status" value="1"/>
</dbReference>
<protein>
    <recommendedName>
        <fullName evidence="2">alpha-L-rhamnosidase</fullName>
        <ecNumber evidence="2">3.2.1.40</ecNumber>
    </recommendedName>
</protein>
<evidence type="ECO:0000256" key="1">
    <source>
        <dbReference type="ARBA" id="ARBA00001445"/>
    </source>
</evidence>
<dbReference type="InterPro" id="IPR013783">
    <property type="entry name" value="Ig-like_fold"/>
</dbReference>
<evidence type="ECO:0000259" key="4">
    <source>
        <dbReference type="Pfam" id="PF05592"/>
    </source>
</evidence>
<dbReference type="AlphaFoldDB" id="A0AAE3DUD4"/>
<dbReference type="Gene3D" id="2.60.420.10">
    <property type="entry name" value="Maltose phosphorylase, domain 3"/>
    <property type="match status" value="1"/>
</dbReference>
<evidence type="ECO:0000256" key="2">
    <source>
        <dbReference type="ARBA" id="ARBA00012652"/>
    </source>
</evidence>
<dbReference type="GO" id="GO:0005975">
    <property type="term" value="P:carbohydrate metabolic process"/>
    <property type="evidence" value="ECO:0007669"/>
    <property type="project" value="InterPro"/>
</dbReference>